<feature type="compositionally biased region" description="Basic and acidic residues" evidence="1">
    <location>
        <begin position="1"/>
        <end position="20"/>
    </location>
</feature>
<comment type="caution">
    <text evidence="2">The sequence shown here is derived from an EMBL/GenBank/DDBJ whole genome shotgun (WGS) entry which is preliminary data.</text>
</comment>
<evidence type="ECO:0000256" key="1">
    <source>
        <dbReference type="SAM" id="MobiDB-lite"/>
    </source>
</evidence>
<proteinExistence type="predicted"/>
<organism evidence="2 3">
    <name type="scientific">Actinomadura miaoliensis</name>
    <dbReference type="NCBI Taxonomy" id="430685"/>
    <lineage>
        <taxon>Bacteria</taxon>
        <taxon>Bacillati</taxon>
        <taxon>Actinomycetota</taxon>
        <taxon>Actinomycetes</taxon>
        <taxon>Streptosporangiales</taxon>
        <taxon>Thermomonosporaceae</taxon>
        <taxon>Actinomadura</taxon>
    </lineage>
</organism>
<keyword evidence="3" id="KW-1185">Reference proteome</keyword>
<dbReference type="EMBL" id="BAAAZG010000019">
    <property type="protein sequence ID" value="GAA4073960.1"/>
    <property type="molecule type" value="Genomic_DNA"/>
</dbReference>
<sequence length="94" mass="10085">MRSAGREAPPDGRADEEGPDTRTSASHPVATVASSAHASPAADRRTPRRRRHAIPPPLSSFDLLCTYLPVFDGPRLRVGALRRDGCGTMCACFI</sequence>
<feature type="region of interest" description="Disordered" evidence="1">
    <location>
        <begin position="1"/>
        <end position="59"/>
    </location>
</feature>
<dbReference type="Proteomes" id="UP001500683">
    <property type="component" value="Unassembled WGS sequence"/>
</dbReference>
<evidence type="ECO:0000313" key="2">
    <source>
        <dbReference type="EMBL" id="GAA4073960.1"/>
    </source>
</evidence>
<evidence type="ECO:0000313" key="3">
    <source>
        <dbReference type="Proteomes" id="UP001500683"/>
    </source>
</evidence>
<accession>A0ABP7VTW1</accession>
<protein>
    <submittedName>
        <fullName evidence="2">Uncharacterized protein</fullName>
    </submittedName>
</protein>
<gene>
    <name evidence="2" type="ORF">GCM10022214_33190</name>
</gene>
<feature type="compositionally biased region" description="Polar residues" evidence="1">
    <location>
        <begin position="21"/>
        <end position="37"/>
    </location>
</feature>
<reference evidence="3" key="1">
    <citation type="journal article" date="2019" name="Int. J. Syst. Evol. Microbiol.">
        <title>The Global Catalogue of Microorganisms (GCM) 10K type strain sequencing project: providing services to taxonomists for standard genome sequencing and annotation.</title>
        <authorList>
            <consortium name="The Broad Institute Genomics Platform"/>
            <consortium name="The Broad Institute Genome Sequencing Center for Infectious Disease"/>
            <person name="Wu L."/>
            <person name="Ma J."/>
        </authorList>
    </citation>
    <scope>NUCLEOTIDE SEQUENCE [LARGE SCALE GENOMIC DNA]</scope>
    <source>
        <strain evidence="3">JCM 16702</strain>
    </source>
</reference>
<name>A0ABP7VTW1_9ACTN</name>